<proteinExistence type="predicted"/>
<organism evidence="2 3">
    <name type="scientific">Saccharopolyspora terrae</name>
    <dbReference type="NCBI Taxonomy" id="2530384"/>
    <lineage>
        <taxon>Bacteria</taxon>
        <taxon>Bacillati</taxon>
        <taxon>Actinomycetota</taxon>
        <taxon>Actinomycetes</taxon>
        <taxon>Pseudonocardiales</taxon>
        <taxon>Pseudonocardiaceae</taxon>
        <taxon>Saccharopolyspora</taxon>
    </lineage>
</organism>
<dbReference type="Proteomes" id="UP000295674">
    <property type="component" value="Unassembled WGS sequence"/>
</dbReference>
<feature type="transmembrane region" description="Helical" evidence="1">
    <location>
        <begin position="36"/>
        <end position="63"/>
    </location>
</feature>
<feature type="transmembrane region" description="Helical" evidence="1">
    <location>
        <begin position="12"/>
        <end position="30"/>
    </location>
</feature>
<evidence type="ECO:0000313" key="2">
    <source>
        <dbReference type="EMBL" id="TDD08107.1"/>
    </source>
</evidence>
<name>A0A4R4VV10_9PSEU</name>
<comment type="caution">
    <text evidence="2">The sequence shown here is derived from an EMBL/GenBank/DDBJ whole genome shotgun (WGS) entry which is preliminary data.</text>
</comment>
<evidence type="ECO:0000256" key="1">
    <source>
        <dbReference type="SAM" id="Phobius"/>
    </source>
</evidence>
<evidence type="ECO:0000313" key="3">
    <source>
        <dbReference type="Proteomes" id="UP000295674"/>
    </source>
</evidence>
<gene>
    <name evidence="2" type="ORF">E1181_07990</name>
</gene>
<protein>
    <submittedName>
        <fullName evidence="2">Uncharacterized protein</fullName>
    </submittedName>
</protein>
<keyword evidence="3" id="KW-1185">Reference proteome</keyword>
<keyword evidence="1" id="KW-0472">Membrane</keyword>
<keyword evidence="1" id="KW-0812">Transmembrane</keyword>
<dbReference type="EMBL" id="SMKS01000008">
    <property type="protein sequence ID" value="TDD08107.1"/>
    <property type="molecule type" value="Genomic_DNA"/>
</dbReference>
<dbReference type="AlphaFoldDB" id="A0A4R4VV10"/>
<reference evidence="2 3" key="1">
    <citation type="submission" date="2019-03" db="EMBL/GenBank/DDBJ databases">
        <title>Draft genome sequences of novel Actinobacteria.</title>
        <authorList>
            <person name="Sahin N."/>
            <person name="Ay H."/>
            <person name="Saygin H."/>
        </authorList>
    </citation>
    <scope>NUCLEOTIDE SEQUENCE [LARGE SCALE GENOMIC DNA]</scope>
    <source>
        <strain evidence="2 3">16K309</strain>
    </source>
</reference>
<sequence length="90" mass="9431">MNGLDLSHRLTVVVLSGLAVLLVAALLLTWRAVLPAVLIGLLAIGSGLVRTVALAGFLLIAVLRVLMLGIERLGYAVPAPRLRARKVVTA</sequence>
<accession>A0A4R4VV10</accession>
<dbReference type="RefSeq" id="WP_132673312.1">
    <property type="nucleotide sequence ID" value="NZ_SMKS01000008.1"/>
</dbReference>
<keyword evidence="1" id="KW-1133">Transmembrane helix</keyword>